<keyword evidence="4 9" id="KW-0812">Transmembrane</keyword>
<keyword evidence="5" id="KW-0029">Amino-acid transport</keyword>
<feature type="transmembrane region" description="Helical" evidence="9">
    <location>
        <begin position="59"/>
        <end position="78"/>
    </location>
</feature>
<comment type="subcellular location">
    <subcellularLocation>
        <location evidence="1">Cell membrane</location>
        <topology evidence="1">Multi-pass membrane protein</topology>
    </subcellularLocation>
</comment>
<keyword evidence="2" id="KW-0813">Transport</keyword>
<dbReference type="OrthoDB" id="3572933at2"/>
<keyword evidence="6 9" id="KW-1133">Transmembrane helix</keyword>
<protein>
    <submittedName>
        <fullName evidence="10">Branched-chain amino acid ABC transporter permease</fullName>
    </submittedName>
</protein>
<evidence type="ECO:0000313" key="11">
    <source>
        <dbReference type="Proteomes" id="UP000321118"/>
    </source>
</evidence>
<dbReference type="RefSeq" id="WP_146928003.1">
    <property type="nucleotide sequence ID" value="NZ_BJUB01000008.1"/>
</dbReference>
<evidence type="ECO:0000256" key="2">
    <source>
        <dbReference type="ARBA" id="ARBA00022448"/>
    </source>
</evidence>
<comment type="caution">
    <text evidence="10">The sequence shown here is derived from an EMBL/GenBank/DDBJ whole genome shotgun (WGS) entry which is preliminary data.</text>
</comment>
<dbReference type="PANTHER" id="PTHR11795:SF451">
    <property type="entry name" value="ABC TRANSPORTER PERMEASE PROTEIN"/>
    <property type="match status" value="1"/>
</dbReference>
<feature type="transmembrane region" description="Helical" evidence="9">
    <location>
        <begin position="189"/>
        <end position="208"/>
    </location>
</feature>
<name>A0A510V5V2_9CELL</name>
<dbReference type="CDD" id="cd06582">
    <property type="entry name" value="TM_PBP1_LivH_like"/>
    <property type="match status" value="1"/>
</dbReference>
<dbReference type="GO" id="GO:0006865">
    <property type="term" value="P:amino acid transport"/>
    <property type="evidence" value="ECO:0007669"/>
    <property type="project" value="UniProtKB-KW"/>
</dbReference>
<sequence length="292" mass="29931">MDRLVFLLGTGLARGAVLALFALALVLIWRGARVVNFAQGAMAVVSTYVAFEVTSLTGSYWLGLLAALLAGGLLGFAVERGVMRFASPASPLSGVILAIGLVMVLQSALGILFGPDYRPMRVPFDDSAIVVGGVPLLSPYDLFVLVVAVVVMGALAVLFRWTSLGLQMRAAAFAPEVSRLLGVRVSRTVTVGWVLSSVVGSLAALLLVPTSLGLNPHATDSLFVLGFTVAVVGGLDSPVGALVGGVVVGVAMSLVTGYLGAGLVPIAVLVLLVLVLLLRPAGLFAAAEARRA</sequence>
<dbReference type="InterPro" id="IPR052157">
    <property type="entry name" value="BCAA_transport_permease"/>
</dbReference>
<evidence type="ECO:0000256" key="1">
    <source>
        <dbReference type="ARBA" id="ARBA00004651"/>
    </source>
</evidence>
<evidence type="ECO:0000256" key="6">
    <source>
        <dbReference type="ARBA" id="ARBA00022989"/>
    </source>
</evidence>
<feature type="transmembrane region" description="Helical" evidence="9">
    <location>
        <begin position="90"/>
        <end position="113"/>
    </location>
</feature>
<proteinExistence type="inferred from homology"/>
<feature type="transmembrane region" description="Helical" evidence="9">
    <location>
        <begin position="6"/>
        <end position="27"/>
    </location>
</feature>
<feature type="transmembrane region" description="Helical" evidence="9">
    <location>
        <begin position="266"/>
        <end position="287"/>
    </location>
</feature>
<reference evidence="10 11" key="1">
    <citation type="submission" date="2019-07" db="EMBL/GenBank/DDBJ databases">
        <title>Whole genome shotgun sequence of Cellulomonas xylanilytica NBRC 101102.</title>
        <authorList>
            <person name="Hosoyama A."/>
            <person name="Uohara A."/>
            <person name="Ohji S."/>
            <person name="Ichikawa N."/>
        </authorList>
    </citation>
    <scope>NUCLEOTIDE SEQUENCE [LARGE SCALE GENOMIC DNA]</scope>
    <source>
        <strain evidence="10 11">NBRC 101102</strain>
    </source>
</reference>
<evidence type="ECO:0000256" key="7">
    <source>
        <dbReference type="ARBA" id="ARBA00023136"/>
    </source>
</evidence>
<keyword evidence="3" id="KW-1003">Cell membrane</keyword>
<comment type="similarity">
    <text evidence="8">Belongs to the binding-protein-dependent transport system permease family. LivHM subfamily.</text>
</comment>
<evidence type="ECO:0000256" key="3">
    <source>
        <dbReference type="ARBA" id="ARBA00022475"/>
    </source>
</evidence>
<evidence type="ECO:0000256" key="4">
    <source>
        <dbReference type="ARBA" id="ARBA00022692"/>
    </source>
</evidence>
<organism evidence="10 11">
    <name type="scientific">Cellulomonas xylanilytica</name>
    <dbReference type="NCBI Taxonomy" id="233583"/>
    <lineage>
        <taxon>Bacteria</taxon>
        <taxon>Bacillati</taxon>
        <taxon>Actinomycetota</taxon>
        <taxon>Actinomycetes</taxon>
        <taxon>Micrococcales</taxon>
        <taxon>Cellulomonadaceae</taxon>
        <taxon>Cellulomonas</taxon>
    </lineage>
</organism>
<evidence type="ECO:0000313" key="10">
    <source>
        <dbReference type="EMBL" id="GEK22249.1"/>
    </source>
</evidence>
<dbReference type="GO" id="GO:0005886">
    <property type="term" value="C:plasma membrane"/>
    <property type="evidence" value="ECO:0007669"/>
    <property type="project" value="UniProtKB-SubCell"/>
</dbReference>
<dbReference type="AlphaFoldDB" id="A0A510V5V2"/>
<dbReference type="GO" id="GO:0022857">
    <property type="term" value="F:transmembrane transporter activity"/>
    <property type="evidence" value="ECO:0007669"/>
    <property type="project" value="InterPro"/>
</dbReference>
<feature type="transmembrane region" description="Helical" evidence="9">
    <location>
        <begin position="34"/>
        <end position="53"/>
    </location>
</feature>
<dbReference type="EMBL" id="BJUB01000008">
    <property type="protein sequence ID" value="GEK22249.1"/>
    <property type="molecule type" value="Genomic_DNA"/>
</dbReference>
<dbReference type="Proteomes" id="UP000321118">
    <property type="component" value="Unassembled WGS sequence"/>
</dbReference>
<evidence type="ECO:0000256" key="8">
    <source>
        <dbReference type="ARBA" id="ARBA00037998"/>
    </source>
</evidence>
<evidence type="ECO:0000256" key="9">
    <source>
        <dbReference type="SAM" id="Phobius"/>
    </source>
</evidence>
<evidence type="ECO:0000256" key="5">
    <source>
        <dbReference type="ARBA" id="ARBA00022970"/>
    </source>
</evidence>
<dbReference type="Pfam" id="PF02653">
    <property type="entry name" value="BPD_transp_2"/>
    <property type="match status" value="1"/>
</dbReference>
<keyword evidence="7 9" id="KW-0472">Membrane</keyword>
<dbReference type="PANTHER" id="PTHR11795">
    <property type="entry name" value="BRANCHED-CHAIN AMINO ACID TRANSPORT SYSTEM PERMEASE PROTEIN LIVH"/>
    <property type="match status" value="1"/>
</dbReference>
<keyword evidence="11" id="KW-1185">Reference proteome</keyword>
<accession>A0A510V5V2</accession>
<feature type="transmembrane region" description="Helical" evidence="9">
    <location>
        <begin position="142"/>
        <end position="159"/>
    </location>
</feature>
<gene>
    <name evidence="10" type="primary">livH</name>
    <name evidence="10" type="ORF">CXY01_27690</name>
</gene>
<dbReference type="InterPro" id="IPR001851">
    <property type="entry name" value="ABC_transp_permease"/>
</dbReference>